<feature type="domain" description="HECT" evidence="7">
    <location>
        <begin position="749"/>
        <end position="1086"/>
    </location>
</feature>
<dbReference type="eggNOG" id="KOG0942">
    <property type="taxonomic scope" value="Eukaryota"/>
</dbReference>
<dbReference type="Gene3D" id="3.90.1750.10">
    <property type="entry name" value="Hect, E3 ligase catalytic domains"/>
    <property type="match status" value="1"/>
</dbReference>
<accession>A0A0L0DDN4</accession>
<gene>
    <name evidence="8" type="ORF">AMSG_06384</name>
</gene>
<dbReference type="Gene3D" id="3.30.2160.10">
    <property type="entry name" value="Hect, E3 ligase catalytic domain"/>
    <property type="match status" value="1"/>
</dbReference>
<dbReference type="GeneID" id="25565551"/>
<dbReference type="PANTHER" id="PTHR45700">
    <property type="entry name" value="UBIQUITIN-PROTEIN LIGASE E3C"/>
    <property type="match status" value="1"/>
</dbReference>
<keyword evidence="4 5" id="KW-0833">Ubl conjugation pathway</keyword>
<feature type="active site" description="Glycyl thioester intermediate" evidence="5">
    <location>
        <position position="1054"/>
    </location>
</feature>
<keyword evidence="9" id="KW-1185">Reference proteome</keyword>
<evidence type="ECO:0000313" key="8">
    <source>
        <dbReference type="EMBL" id="KNC50231.1"/>
    </source>
</evidence>
<dbReference type="CDD" id="cd00078">
    <property type="entry name" value="HECTc"/>
    <property type="match status" value="1"/>
</dbReference>
<feature type="compositionally biased region" description="Basic residues" evidence="6">
    <location>
        <begin position="23"/>
        <end position="33"/>
    </location>
</feature>
<dbReference type="InterPro" id="IPR044611">
    <property type="entry name" value="E3A/B/C-like"/>
</dbReference>
<dbReference type="GO" id="GO:0061630">
    <property type="term" value="F:ubiquitin protein ligase activity"/>
    <property type="evidence" value="ECO:0007669"/>
    <property type="project" value="UniProtKB-EC"/>
</dbReference>
<keyword evidence="3" id="KW-0808">Transferase</keyword>
<dbReference type="EC" id="2.3.2.26" evidence="2"/>
<dbReference type="GO" id="GO:0000209">
    <property type="term" value="P:protein polyubiquitination"/>
    <property type="evidence" value="ECO:0007669"/>
    <property type="project" value="InterPro"/>
</dbReference>
<dbReference type="RefSeq" id="XP_013757062.1">
    <property type="nucleotide sequence ID" value="XM_013901608.1"/>
</dbReference>
<dbReference type="Proteomes" id="UP000054408">
    <property type="component" value="Unassembled WGS sequence"/>
</dbReference>
<dbReference type="AlphaFoldDB" id="A0A0L0DDN4"/>
<feature type="region of interest" description="Disordered" evidence="6">
    <location>
        <begin position="14"/>
        <end position="35"/>
    </location>
</feature>
<dbReference type="STRING" id="461836.A0A0L0DDN4"/>
<dbReference type="SMART" id="SM00119">
    <property type="entry name" value="HECTc"/>
    <property type="match status" value="1"/>
</dbReference>
<evidence type="ECO:0000256" key="5">
    <source>
        <dbReference type="PROSITE-ProRule" id="PRU00104"/>
    </source>
</evidence>
<feature type="region of interest" description="Disordered" evidence="6">
    <location>
        <begin position="385"/>
        <end position="415"/>
    </location>
</feature>
<dbReference type="Pfam" id="PF00632">
    <property type="entry name" value="HECT"/>
    <property type="match status" value="1"/>
</dbReference>
<dbReference type="PROSITE" id="PS50237">
    <property type="entry name" value="HECT"/>
    <property type="match status" value="1"/>
</dbReference>
<dbReference type="FunFam" id="3.30.2410.10:FF:000011">
    <property type="entry name" value="Putative Ubiquitin-protein ligase E3C"/>
    <property type="match status" value="1"/>
</dbReference>
<dbReference type="GO" id="GO:0006511">
    <property type="term" value="P:ubiquitin-dependent protein catabolic process"/>
    <property type="evidence" value="ECO:0007669"/>
    <property type="project" value="TreeGrafter"/>
</dbReference>
<evidence type="ECO:0000256" key="2">
    <source>
        <dbReference type="ARBA" id="ARBA00012485"/>
    </source>
</evidence>
<comment type="catalytic activity">
    <reaction evidence="1">
        <text>S-ubiquitinyl-[E2 ubiquitin-conjugating enzyme]-L-cysteine + [acceptor protein]-L-lysine = [E2 ubiquitin-conjugating enzyme]-L-cysteine + N(6)-ubiquitinyl-[acceptor protein]-L-lysine.</text>
        <dbReference type="EC" id="2.3.2.26"/>
    </reaction>
</comment>
<dbReference type="PANTHER" id="PTHR45700:SF2">
    <property type="entry name" value="UBIQUITIN-PROTEIN LIGASE E3C"/>
    <property type="match status" value="1"/>
</dbReference>
<name>A0A0L0DDN4_THETB</name>
<evidence type="ECO:0000313" key="9">
    <source>
        <dbReference type="Proteomes" id="UP000054408"/>
    </source>
</evidence>
<evidence type="ECO:0000256" key="3">
    <source>
        <dbReference type="ARBA" id="ARBA00022679"/>
    </source>
</evidence>
<reference evidence="8 9" key="1">
    <citation type="submission" date="2010-05" db="EMBL/GenBank/DDBJ databases">
        <title>The Genome Sequence of Thecamonas trahens ATCC 50062.</title>
        <authorList>
            <consortium name="The Broad Institute Genome Sequencing Platform"/>
            <person name="Russ C."/>
            <person name="Cuomo C."/>
            <person name="Shea T."/>
            <person name="Young S.K."/>
            <person name="Zeng Q."/>
            <person name="Koehrsen M."/>
            <person name="Haas B."/>
            <person name="Borodovsky M."/>
            <person name="Guigo R."/>
            <person name="Alvarado L."/>
            <person name="Berlin A."/>
            <person name="Bochicchio J."/>
            <person name="Borenstein D."/>
            <person name="Chapman S."/>
            <person name="Chen Z."/>
            <person name="Freedman E."/>
            <person name="Gellesch M."/>
            <person name="Goldberg J."/>
            <person name="Griggs A."/>
            <person name="Gujja S."/>
            <person name="Heilman E."/>
            <person name="Heiman D."/>
            <person name="Hepburn T."/>
            <person name="Howarth C."/>
            <person name="Jen D."/>
            <person name="Larson L."/>
            <person name="Mehta T."/>
            <person name="Park D."/>
            <person name="Pearson M."/>
            <person name="Roberts A."/>
            <person name="Saif S."/>
            <person name="Shenoy N."/>
            <person name="Sisk P."/>
            <person name="Stolte C."/>
            <person name="Sykes S."/>
            <person name="Thomson T."/>
            <person name="Walk T."/>
            <person name="White J."/>
            <person name="Yandava C."/>
            <person name="Burger G."/>
            <person name="Gray M.W."/>
            <person name="Holland P.W.H."/>
            <person name="King N."/>
            <person name="Lang F.B.F."/>
            <person name="Roger A.J."/>
            <person name="Ruiz-Trillo I."/>
            <person name="Lander E."/>
            <person name="Nusbaum C."/>
        </authorList>
    </citation>
    <scope>NUCLEOTIDE SEQUENCE [LARGE SCALE GENOMIC DNA]</scope>
    <source>
        <strain evidence="8 9">ATCC 50062</strain>
    </source>
</reference>
<proteinExistence type="predicted"/>
<organism evidence="8 9">
    <name type="scientific">Thecamonas trahens ATCC 50062</name>
    <dbReference type="NCBI Taxonomy" id="461836"/>
    <lineage>
        <taxon>Eukaryota</taxon>
        <taxon>Apusozoa</taxon>
        <taxon>Apusomonadida</taxon>
        <taxon>Apusomonadidae</taxon>
        <taxon>Thecamonas</taxon>
    </lineage>
</organism>
<dbReference type="EMBL" id="GL349460">
    <property type="protein sequence ID" value="KNC50231.1"/>
    <property type="molecule type" value="Genomic_DNA"/>
</dbReference>
<sequence>MSFFSLDPGLGRGGKDKLLASKRQARKERAQKRREHEAATRIVAFLRLTAELGAARDAAAAELAHTLAELAESSMPPPQVLFRALGAFALAAGASGERVAPYAHILALKVVKSMTLPRPEVSLASYALDDTTRDLLFARLACLARWVVATLHSLDPKCSGVQAILTLARLCESAPLLADTSADLRAACGRLAAAFVAAPAFPALVGKSLAELTELHPAGLLASDELSLEAVLAAPVTSLYTPVSAVQLPLSIGLGVLAWSWAYPLSAADQEAGAVLLATHVLAVPALTARLPPALTNHISSLVAADGGAKLAVLGSPTCRDALHAALARAPASAGAQHLVANLAALLSAETLAGLSADGLGGYLTLTHGLVASVRADLFPTARTLKPLRPRTRGTSSNSDSDSDSDNGAGPSELAPMEVISGSESTLAALAPVDLLDAAVLHALLSPAHVQALIEAAGAAKTMSQLAVWIVAFVRLWPDDRIALLHTLCFSAPLIPQLWELITHATPAVPATLADYAAQVCGGAAVGDAFQPLFPLLLFLCELVHFALLSVDDEAFADERFAATLLSTRQTLELAGSLKLVLFHKLLNSSGKPSSDAEVAALEVGSKVLDDLVRRDSRIHFTSSDGGFWTADTLSRGAFAAQFVQEHASADEAEPWARLFRTSASTSTALDYVKRPVREVLSNPRVGATEALLSVMPYAVSFDDRVVVFRHLVHADAMSRIPQRHTFSVRRDHLVQDGYDGFARLGDGVRDALKIQFVDVNGELEAGVDGGGLFKEFMNHLVKAAFDPNYGLFCETPTSHRLYPNPHSSYFAANHLDLFSFLGAVVGKALYDGVLVELPLADFFVRKMLGFSNHVYDLASLDAELHASLMKLKYHEPASEVADWGITFELTDAVPQLELNTSIELVPNGASVAVDGSNRSKYVYLVAQYKLNSSIARQSAAFMAGMASVVPQTWLTMFAPHEVQMLLSGSEAGVDVADWAAHTQYSGGYTPSSPTVLAFWMVVADMTPEEQSDLLMFATSCSRPPLLGFGELRPKFCIHRAGTDTSRLPTAATCMHLLKLPDYGDVELLRAKLSYAVSTKAGFDLS</sequence>
<dbReference type="InterPro" id="IPR000569">
    <property type="entry name" value="HECT_dom"/>
</dbReference>
<evidence type="ECO:0000259" key="7">
    <source>
        <dbReference type="PROSITE" id="PS50237"/>
    </source>
</evidence>
<evidence type="ECO:0000256" key="1">
    <source>
        <dbReference type="ARBA" id="ARBA00000885"/>
    </source>
</evidence>
<protein>
    <recommendedName>
        <fullName evidence="2">HECT-type E3 ubiquitin transferase</fullName>
        <ecNumber evidence="2">2.3.2.26</ecNumber>
    </recommendedName>
</protein>
<evidence type="ECO:0000256" key="6">
    <source>
        <dbReference type="SAM" id="MobiDB-lite"/>
    </source>
</evidence>
<dbReference type="Gene3D" id="3.30.2410.10">
    <property type="entry name" value="Hect, E3 ligase catalytic domain"/>
    <property type="match status" value="1"/>
</dbReference>
<dbReference type="SUPFAM" id="SSF56204">
    <property type="entry name" value="Hect, E3 ligase catalytic domain"/>
    <property type="match status" value="1"/>
</dbReference>
<dbReference type="InterPro" id="IPR035983">
    <property type="entry name" value="Hect_E3_ubiquitin_ligase"/>
</dbReference>
<dbReference type="OrthoDB" id="8068875at2759"/>
<evidence type="ECO:0000256" key="4">
    <source>
        <dbReference type="ARBA" id="ARBA00022786"/>
    </source>
</evidence>